<dbReference type="GO" id="GO:0016787">
    <property type="term" value="F:hydrolase activity"/>
    <property type="evidence" value="ECO:0007669"/>
    <property type="project" value="UniProtKB-KW"/>
</dbReference>
<keyword evidence="1" id="KW-0808">Transferase</keyword>
<evidence type="ECO:0000259" key="7">
    <source>
        <dbReference type="PROSITE" id="PS50994"/>
    </source>
</evidence>
<dbReference type="InterPro" id="IPR001584">
    <property type="entry name" value="Integrase_cat-core"/>
</dbReference>
<accession>A0A7J6PBJ1</accession>
<dbReference type="Pfam" id="PF17917">
    <property type="entry name" value="RT_RNaseH"/>
    <property type="match status" value="1"/>
</dbReference>
<feature type="domain" description="Integrase catalytic" evidence="7">
    <location>
        <begin position="949"/>
        <end position="1102"/>
    </location>
</feature>
<evidence type="ECO:0000256" key="3">
    <source>
        <dbReference type="ARBA" id="ARBA00022722"/>
    </source>
</evidence>
<dbReference type="GO" id="GO:0015074">
    <property type="term" value="P:DNA integration"/>
    <property type="evidence" value="ECO:0007669"/>
    <property type="project" value="InterPro"/>
</dbReference>
<evidence type="ECO:0000256" key="4">
    <source>
        <dbReference type="ARBA" id="ARBA00022759"/>
    </source>
</evidence>
<dbReference type="Pfam" id="PF00665">
    <property type="entry name" value="rve"/>
    <property type="match status" value="1"/>
</dbReference>
<comment type="caution">
    <text evidence="8">The sequence shown here is derived from an EMBL/GenBank/DDBJ whole genome shotgun (WGS) entry which is preliminary data.</text>
</comment>
<dbReference type="SUPFAM" id="SSF53098">
    <property type="entry name" value="Ribonuclease H-like"/>
    <property type="match status" value="1"/>
</dbReference>
<dbReference type="InterPro" id="IPR041588">
    <property type="entry name" value="Integrase_H2C2"/>
</dbReference>
<dbReference type="PROSITE" id="PS50994">
    <property type="entry name" value="INTEGRASE"/>
    <property type="match status" value="1"/>
</dbReference>
<sequence length="1318" mass="151022">MVSDSTPGMQLKVTPAPLTGDKLTIAKMEGWFKKFETIAKFYNWGEKAYEYVPLFLEDKVQVAYDRIPLSDRTDLNKVKASLIHSLLTQDPFEAFNSRVMNDDESFLDFSYDLKQLSQRMLMTGGSTVVPQVADALARNQFLRGIDIEVAEKLRVLKLQTLDEMVERAEIITRGKEAANQQKQELSFYAGYYPSNFGGKDLSDLTSILSSTISYAGFQKLCSTTYTGDEWICYPEGWKHCCDVFRGQKFAVTIGVDENGQQKFFTGIDPQCARDFSTAEIKGQLHHHRKLKDDPLPAEALPYFERWSSSKKLIRVNGICKENLLDVVDLHPLITQWYVVFGKKARPVFTYSLLNRAIRRSKVLQDFEQRKLRDIMIRTRLFRRVLFCDLHDAYFSLALFPSNYALNVVRIQDFIAFFTAVSFGPSQAPQSLELSMGHLMSELDAHIRSSKGSKTESSIYSTSFMDDVCQMDNLRLDTAPFEAEGILNGIANSDDMHFNDVKRQCVNTAVDDVEALGVVYSDHGKYLKFPVKQWVKLRDAFPSDQLTLSYSGVLSILGKLPDVVTAGAWNLLLKHALQGLVSRERYHRQVSWRSRVSDRMFNLVRQWHTLTIATGALVLPRLYDFNKDLILSADASKWVSAYEISQEVDGELRVFEESSVAFPEKKLNVAIVVKEMTAVYAGLAAVHELEQLSSRKFRKIVVNTDNKVVKTILSTKRVAAVSRRENCPVLQKYLALLQELYPLSEWSRFTVQYVPSATNRADRLTRNELHTKLVAFRHELASASTSYDDVEDNISYLVEVSDHCCASCQSDIPLKLSIDGNLVKRHQAEDRELCIVKKALKNGLLIQPTTPSLAEYAKMSHELRLVDDTIFWARDPSDLLPVIPHSLLEVIINQAHAVGHTNTQATVEMLRKVCYFLWMWRSTHEIVIRCPKCALNVRPDPVLPMQQVNRASAPWEVLHIDIVSYGPAHFLTIIDSFSKYLLWEFLPSTKSSWIATMLMRCFIKMGPPGMLIADNARNLGAPEVVKVLEDFGVRLRRSSEYYPKGNSIAERVHRTLHHLARAFSLRTPNDIRREAGKLVYVYNGRPHKALGNRSPFMVLFGRDPYVMKSGRYDLHELYSIWDDVRTQQAWQHRNNKIYYDRRNRAEERSGIDYCEGRKVLLYTKRVGGMGVDHKLSDAWQVGWWILNSPSPKHPNTVIITDGKSKRLVNLRYVKLDELHHPHGSDIQEIPRKAELEPRSSCPTYEADIESIKANEEVQREGVQLQVDEAREEGFRFYEDEGQQQLRRSQRVKRPVQRLSFGLHNSKRYDEKVVPPYRAK</sequence>
<dbReference type="GO" id="GO:0004519">
    <property type="term" value="F:endonuclease activity"/>
    <property type="evidence" value="ECO:0007669"/>
    <property type="project" value="UniProtKB-KW"/>
</dbReference>
<dbReference type="Pfam" id="PF17921">
    <property type="entry name" value="Integrase_H2C2"/>
    <property type="match status" value="1"/>
</dbReference>
<dbReference type="InterPro" id="IPR012337">
    <property type="entry name" value="RNaseH-like_sf"/>
</dbReference>
<gene>
    <name evidence="8" type="ORF">FOZ60_012161</name>
</gene>
<dbReference type="InterPro" id="IPR036397">
    <property type="entry name" value="RNaseH_sf"/>
</dbReference>
<evidence type="ECO:0000256" key="6">
    <source>
        <dbReference type="ARBA" id="ARBA00022918"/>
    </source>
</evidence>
<dbReference type="Gene3D" id="3.30.420.10">
    <property type="entry name" value="Ribonuclease H-like superfamily/Ribonuclease H"/>
    <property type="match status" value="1"/>
</dbReference>
<dbReference type="PANTHER" id="PTHR37984:SF5">
    <property type="entry name" value="PROTEIN NYNRIN-LIKE"/>
    <property type="match status" value="1"/>
</dbReference>
<evidence type="ECO:0000256" key="2">
    <source>
        <dbReference type="ARBA" id="ARBA00022695"/>
    </source>
</evidence>
<dbReference type="GO" id="GO:0003964">
    <property type="term" value="F:RNA-directed DNA polymerase activity"/>
    <property type="evidence" value="ECO:0007669"/>
    <property type="project" value="UniProtKB-KW"/>
</dbReference>
<evidence type="ECO:0000256" key="5">
    <source>
        <dbReference type="ARBA" id="ARBA00022801"/>
    </source>
</evidence>
<dbReference type="GO" id="GO:0003676">
    <property type="term" value="F:nucleic acid binding"/>
    <property type="evidence" value="ECO:0007669"/>
    <property type="project" value="InterPro"/>
</dbReference>
<evidence type="ECO:0000313" key="9">
    <source>
        <dbReference type="Proteomes" id="UP000541610"/>
    </source>
</evidence>
<dbReference type="InterPro" id="IPR043502">
    <property type="entry name" value="DNA/RNA_pol_sf"/>
</dbReference>
<name>A0A7J6PBJ1_PEROL</name>
<keyword evidence="3" id="KW-0540">Nuclease</keyword>
<protein>
    <recommendedName>
        <fullName evidence="7">Integrase catalytic domain-containing protein</fullName>
    </recommendedName>
</protein>
<keyword evidence="5" id="KW-0378">Hydrolase</keyword>
<dbReference type="SUPFAM" id="SSF56672">
    <property type="entry name" value="DNA/RNA polymerases"/>
    <property type="match status" value="1"/>
</dbReference>
<evidence type="ECO:0000256" key="1">
    <source>
        <dbReference type="ARBA" id="ARBA00022679"/>
    </source>
</evidence>
<keyword evidence="2" id="KW-0548">Nucleotidyltransferase</keyword>
<dbReference type="Gene3D" id="1.10.340.70">
    <property type="match status" value="1"/>
</dbReference>
<evidence type="ECO:0000313" key="8">
    <source>
        <dbReference type="EMBL" id="KAF4692930.1"/>
    </source>
</evidence>
<dbReference type="InterPro" id="IPR050951">
    <property type="entry name" value="Retrovirus_Pol_polyprotein"/>
</dbReference>
<keyword evidence="4" id="KW-0255">Endonuclease</keyword>
<reference evidence="8 9" key="1">
    <citation type="submission" date="2020-04" db="EMBL/GenBank/DDBJ databases">
        <title>Perkinsus olseni comparative genomics.</title>
        <authorList>
            <person name="Bogema D.R."/>
        </authorList>
    </citation>
    <scope>NUCLEOTIDE SEQUENCE [LARGE SCALE GENOMIC DNA]</scope>
    <source>
        <strain evidence="8">00978-12</strain>
    </source>
</reference>
<dbReference type="OrthoDB" id="10068564at2759"/>
<dbReference type="InterPro" id="IPR041373">
    <property type="entry name" value="RT_RNaseH"/>
</dbReference>
<organism evidence="8 9">
    <name type="scientific">Perkinsus olseni</name>
    <name type="common">Perkinsus atlanticus</name>
    <dbReference type="NCBI Taxonomy" id="32597"/>
    <lineage>
        <taxon>Eukaryota</taxon>
        <taxon>Sar</taxon>
        <taxon>Alveolata</taxon>
        <taxon>Perkinsozoa</taxon>
        <taxon>Perkinsea</taxon>
        <taxon>Perkinsida</taxon>
        <taxon>Perkinsidae</taxon>
        <taxon>Perkinsus</taxon>
    </lineage>
</organism>
<proteinExistence type="predicted"/>
<dbReference type="EMBL" id="JABANP010000052">
    <property type="protein sequence ID" value="KAF4692930.1"/>
    <property type="molecule type" value="Genomic_DNA"/>
</dbReference>
<dbReference type="PANTHER" id="PTHR37984">
    <property type="entry name" value="PROTEIN CBG26694"/>
    <property type="match status" value="1"/>
</dbReference>
<dbReference type="Proteomes" id="UP000541610">
    <property type="component" value="Unassembled WGS sequence"/>
</dbReference>
<keyword evidence="6" id="KW-0695">RNA-directed DNA polymerase</keyword>